<evidence type="ECO:0000313" key="3">
    <source>
        <dbReference type="Proteomes" id="UP001234178"/>
    </source>
</evidence>
<keyword evidence="3" id="KW-1185">Reference proteome</keyword>
<dbReference type="Proteomes" id="UP001234178">
    <property type="component" value="Unassembled WGS sequence"/>
</dbReference>
<reference evidence="2 3" key="1">
    <citation type="journal article" date="2023" name="Nucleic Acids Res.">
        <title>The hologenome of Daphnia magna reveals possible DNA methylation and microbiome-mediated evolution of the host genome.</title>
        <authorList>
            <person name="Chaturvedi A."/>
            <person name="Li X."/>
            <person name="Dhandapani V."/>
            <person name="Marshall H."/>
            <person name="Kissane S."/>
            <person name="Cuenca-Cambronero M."/>
            <person name="Asole G."/>
            <person name="Calvet F."/>
            <person name="Ruiz-Romero M."/>
            <person name="Marangio P."/>
            <person name="Guigo R."/>
            <person name="Rago D."/>
            <person name="Mirbahai L."/>
            <person name="Eastwood N."/>
            <person name="Colbourne J.K."/>
            <person name="Zhou J."/>
            <person name="Mallon E."/>
            <person name="Orsini L."/>
        </authorList>
    </citation>
    <scope>NUCLEOTIDE SEQUENCE [LARGE SCALE GENOMIC DNA]</scope>
    <source>
        <strain evidence="2">LRV0_1</strain>
    </source>
</reference>
<comment type="caution">
    <text evidence="2">The sequence shown here is derived from an EMBL/GenBank/DDBJ whole genome shotgun (WGS) entry which is preliminary data.</text>
</comment>
<dbReference type="EMBL" id="JAOYFB010000003">
    <property type="protein sequence ID" value="KAK4011353.1"/>
    <property type="molecule type" value="Genomic_DNA"/>
</dbReference>
<protein>
    <submittedName>
        <fullName evidence="2">Uncharacterized protein</fullName>
    </submittedName>
</protein>
<feature type="compositionally biased region" description="Polar residues" evidence="1">
    <location>
        <begin position="14"/>
        <end position="34"/>
    </location>
</feature>
<sequence>MEGTRTAALDEHQVNATTGDPLNRVATSSTLSNPTPVPLVEEFFMTQFGPVALGYADGGGQTGARCG</sequence>
<evidence type="ECO:0000313" key="2">
    <source>
        <dbReference type="EMBL" id="KAK4011353.1"/>
    </source>
</evidence>
<feature type="region of interest" description="Disordered" evidence="1">
    <location>
        <begin position="1"/>
        <end position="36"/>
    </location>
</feature>
<gene>
    <name evidence="2" type="ORF">OUZ56_020469</name>
</gene>
<evidence type="ECO:0000256" key="1">
    <source>
        <dbReference type="SAM" id="MobiDB-lite"/>
    </source>
</evidence>
<name>A0ABQ9ZEJ6_9CRUS</name>
<proteinExistence type="predicted"/>
<accession>A0ABQ9ZEJ6</accession>
<organism evidence="2 3">
    <name type="scientific">Daphnia magna</name>
    <dbReference type="NCBI Taxonomy" id="35525"/>
    <lineage>
        <taxon>Eukaryota</taxon>
        <taxon>Metazoa</taxon>
        <taxon>Ecdysozoa</taxon>
        <taxon>Arthropoda</taxon>
        <taxon>Crustacea</taxon>
        <taxon>Branchiopoda</taxon>
        <taxon>Diplostraca</taxon>
        <taxon>Cladocera</taxon>
        <taxon>Anomopoda</taxon>
        <taxon>Daphniidae</taxon>
        <taxon>Daphnia</taxon>
    </lineage>
</organism>